<feature type="region of interest" description="Disordered" evidence="5">
    <location>
        <begin position="215"/>
        <end position="234"/>
    </location>
</feature>
<comment type="caution">
    <text evidence="7">The sequence shown here is derived from an EMBL/GenBank/DDBJ whole genome shotgun (WGS) entry which is preliminary data.</text>
</comment>
<feature type="region of interest" description="Disordered" evidence="5">
    <location>
        <begin position="1"/>
        <end position="113"/>
    </location>
</feature>
<feature type="compositionally biased region" description="Polar residues" evidence="5">
    <location>
        <begin position="102"/>
        <end position="113"/>
    </location>
</feature>
<keyword evidence="1" id="KW-0479">Metal-binding</keyword>
<organism evidence="7 8">
    <name type="scientific">Macrophomina phaseolina</name>
    <dbReference type="NCBI Taxonomy" id="35725"/>
    <lineage>
        <taxon>Eukaryota</taxon>
        <taxon>Fungi</taxon>
        <taxon>Dikarya</taxon>
        <taxon>Ascomycota</taxon>
        <taxon>Pezizomycotina</taxon>
        <taxon>Dothideomycetes</taxon>
        <taxon>Dothideomycetes incertae sedis</taxon>
        <taxon>Botryosphaeriales</taxon>
        <taxon>Botryosphaeriaceae</taxon>
        <taxon>Macrophomina</taxon>
    </lineage>
</organism>
<evidence type="ECO:0000256" key="5">
    <source>
        <dbReference type="SAM" id="MobiDB-lite"/>
    </source>
</evidence>
<name>A0ABQ8GY70_9PEZI</name>
<evidence type="ECO:0000256" key="4">
    <source>
        <dbReference type="PROSITE-ProRule" id="PRU00027"/>
    </source>
</evidence>
<sequence length="247" mass="27522">MRIDELLRNNRRRDRTRAPGPSTPPRRSPRRLQRDASTTPPLQRVLRSGSRTRQHDSNGGEGSSTRVASTPTTPSRTSTSSGQRPLTPGSRRARKRARHEASSTPSTVLTTDTSLVNDNITQSFASSTTVADSPVSDYSNIDVLNPSRLRTGLTPNTTPDLMVNRTSFTWRHGHCVIDDERRVYWVCKICHANRSTHNHTFNVQTSTSSAITHLKRKHRVTPPSSDNTPPLEVRQERASWGLVTASL</sequence>
<keyword evidence="2 4" id="KW-0863">Zinc-finger</keyword>
<dbReference type="Proteomes" id="UP000774617">
    <property type="component" value="Unassembled WGS sequence"/>
</dbReference>
<keyword evidence="8" id="KW-1185">Reference proteome</keyword>
<keyword evidence="3" id="KW-0862">Zinc</keyword>
<evidence type="ECO:0000313" key="7">
    <source>
        <dbReference type="EMBL" id="KAH7065114.1"/>
    </source>
</evidence>
<protein>
    <recommendedName>
        <fullName evidence="6">BED-type domain-containing protein</fullName>
    </recommendedName>
</protein>
<dbReference type="PROSITE" id="PS50808">
    <property type="entry name" value="ZF_BED"/>
    <property type="match status" value="1"/>
</dbReference>
<accession>A0ABQ8GY70</accession>
<reference evidence="7 8" key="1">
    <citation type="journal article" date="2021" name="Nat. Commun.">
        <title>Genetic determinants of endophytism in the Arabidopsis root mycobiome.</title>
        <authorList>
            <person name="Mesny F."/>
            <person name="Miyauchi S."/>
            <person name="Thiergart T."/>
            <person name="Pickel B."/>
            <person name="Atanasova L."/>
            <person name="Karlsson M."/>
            <person name="Huettel B."/>
            <person name="Barry K.W."/>
            <person name="Haridas S."/>
            <person name="Chen C."/>
            <person name="Bauer D."/>
            <person name="Andreopoulos W."/>
            <person name="Pangilinan J."/>
            <person name="LaButti K."/>
            <person name="Riley R."/>
            <person name="Lipzen A."/>
            <person name="Clum A."/>
            <person name="Drula E."/>
            <person name="Henrissat B."/>
            <person name="Kohler A."/>
            <person name="Grigoriev I.V."/>
            <person name="Martin F.M."/>
            <person name="Hacquard S."/>
        </authorList>
    </citation>
    <scope>NUCLEOTIDE SEQUENCE [LARGE SCALE GENOMIC DNA]</scope>
    <source>
        <strain evidence="7 8">MPI-SDFR-AT-0080</strain>
    </source>
</reference>
<evidence type="ECO:0000256" key="1">
    <source>
        <dbReference type="ARBA" id="ARBA00022723"/>
    </source>
</evidence>
<evidence type="ECO:0000259" key="6">
    <source>
        <dbReference type="PROSITE" id="PS50808"/>
    </source>
</evidence>
<feature type="compositionally biased region" description="Low complexity" evidence="5">
    <location>
        <begin position="63"/>
        <end position="81"/>
    </location>
</feature>
<evidence type="ECO:0000256" key="2">
    <source>
        <dbReference type="ARBA" id="ARBA00022771"/>
    </source>
</evidence>
<dbReference type="EMBL" id="JAGTJR010000001">
    <property type="protein sequence ID" value="KAH7065114.1"/>
    <property type="molecule type" value="Genomic_DNA"/>
</dbReference>
<dbReference type="InterPro" id="IPR003656">
    <property type="entry name" value="Znf_BED"/>
</dbReference>
<feature type="domain" description="BED-type" evidence="6">
    <location>
        <begin position="164"/>
        <end position="225"/>
    </location>
</feature>
<evidence type="ECO:0000313" key="8">
    <source>
        <dbReference type="Proteomes" id="UP000774617"/>
    </source>
</evidence>
<gene>
    <name evidence="7" type="ORF">B0J12DRAFT_25408</name>
</gene>
<evidence type="ECO:0000256" key="3">
    <source>
        <dbReference type="ARBA" id="ARBA00022833"/>
    </source>
</evidence>
<proteinExistence type="predicted"/>